<reference evidence="2 3" key="1">
    <citation type="submission" date="2017-07" db="EMBL/GenBank/DDBJ databases">
        <title>Phylogenetic study on the rhizospheric bacterium Ochrobactrum sp. A44.</title>
        <authorList>
            <person name="Krzyzanowska D.M."/>
            <person name="Ossowicki A."/>
            <person name="Rajewska M."/>
            <person name="Maciag T."/>
            <person name="Kaczynski Z."/>
            <person name="Czerwicka M."/>
            <person name="Jafra S."/>
        </authorList>
    </citation>
    <scope>NUCLEOTIDE SEQUENCE [LARGE SCALE GENOMIC DNA]</scope>
    <source>
        <strain evidence="2 3">A44</strain>
    </source>
</reference>
<dbReference type="Pfam" id="PF03992">
    <property type="entry name" value="ABM"/>
    <property type="match status" value="1"/>
</dbReference>
<feature type="domain" description="ABM" evidence="1">
    <location>
        <begin position="4"/>
        <end position="93"/>
    </location>
</feature>
<dbReference type="InterPro" id="IPR011008">
    <property type="entry name" value="Dimeric_a/b-barrel"/>
</dbReference>
<dbReference type="InterPro" id="IPR007138">
    <property type="entry name" value="ABM_dom"/>
</dbReference>
<dbReference type="GO" id="GO:0004497">
    <property type="term" value="F:monooxygenase activity"/>
    <property type="evidence" value="ECO:0007669"/>
    <property type="project" value="UniProtKB-KW"/>
</dbReference>
<keyword evidence="2" id="KW-0503">Monooxygenase</keyword>
<dbReference type="Gene3D" id="3.30.70.100">
    <property type="match status" value="1"/>
</dbReference>
<accession>A0A248UFC8</accession>
<dbReference type="PANTHER" id="PTHR33336">
    <property type="entry name" value="QUINOL MONOOXYGENASE YGIN-RELATED"/>
    <property type="match status" value="1"/>
</dbReference>
<protein>
    <submittedName>
        <fullName evidence="2">Antibiotic biosynthesis monooxygenase family protein</fullName>
    </submittedName>
</protein>
<dbReference type="SUPFAM" id="SSF54909">
    <property type="entry name" value="Dimeric alpha+beta barrel"/>
    <property type="match status" value="1"/>
</dbReference>
<dbReference type="PROSITE" id="PS51725">
    <property type="entry name" value="ABM"/>
    <property type="match status" value="1"/>
</dbReference>
<evidence type="ECO:0000313" key="2">
    <source>
        <dbReference type="EMBL" id="ASV85537.1"/>
    </source>
</evidence>
<sequence length="98" mass="11380">MSELFIVVGLKAKAGKEDELRHDLSVLVEPSRNEEGNIRYDLFEDQNEPGRFVFVEEWASVETRNRHHEHGPHIADFHANGRSNVEKTEFAHMLKRVV</sequence>
<evidence type="ECO:0000313" key="3">
    <source>
        <dbReference type="Proteomes" id="UP000215256"/>
    </source>
</evidence>
<dbReference type="Proteomes" id="UP000215256">
    <property type="component" value="Chromosome 1"/>
</dbReference>
<dbReference type="AlphaFoldDB" id="A0A248UFC8"/>
<dbReference type="EMBL" id="CP022604">
    <property type="protein sequence ID" value="ASV85537.1"/>
    <property type="molecule type" value="Genomic_DNA"/>
</dbReference>
<dbReference type="OrthoDB" id="9812192at2"/>
<organism evidence="2 3">
    <name type="scientific">Ochrobactrum quorumnocens</name>
    <dbReference type="NCBI Taxonomy" id="271865"/>
    <lineage>
        <taxon>Bacteria</taxon>
        <taxon>Pseudomonadati</taxon>
        <taxon>Pseudomonadota</taxon>
        <taxon>Alphaproteobacteria</taxon>
        <taxon>Hyphomicrobiales</taxon>
        <taxon>Brucellaceae</taxon>
        <taxon>Brucella/Ochrobactrum group</taxon>
        <taxon>Ochrobactrum</taxon>
    </lineage>
</organism>
<gene>
    <name evidence="2" type="ORF">CES85_2271</name>
</gene>
<dbReference type="KEGG" id="och:CES85_2271"/>
<dbReference type="RefSeq" id="WP_095447461.1">
    <property type="nucleotide sequence ID" value="NZ_CP022604.1"/>
</dbReference>
<dbReference type="PANTHER" id="PTHR33336:SF15">
    <property type="entry name" value="ABM DOMAIN-CONTAINING PROTEIN"/>
    <property type="match status" value="1"/>
</dbReference>
<proteinExistence type="predicted"/>
<evidence type="ECO:0000259" key="1">
    <source>
        <dbReference type="PROSITE" id="PS51725"/>
    </source>
</evidence>
<keyword evidence="2" id="KW-0560">Oxidoreductase</keyword>
<name>A0A248UFC8_9HYPH</name>
<dbReference type="InterPro" id="IPR050744">
    <property type="entry name" value="AI-2_Isomerase_LsrG"/>
</dbReference>